<dbReference type="GO" id="GO:0003700">
    <property type="term" value="F:DNA-binding transcription factor activity"/>
    <property type="evidence" value="ECO:0007669"/>
    <property type="project" value="InterPro"/>
</dbReference>
<dbReference type="SMART" id="SM00774">
    <property type="entry name" value="WRKY"/>
    <property type="match status" value="1"/>
</dbReference>
<keyword evidence="3" id="KW-0238">DNA-binding</keyword>
<evidence type="ECO:0000256" key="4">
    <source>
        <dbReference type="ARBA" id="ARBA00023163"/>
    </source>
</evidence>
<feature type="region of interest" description="Disordered" evidence="7">
    <location>
        <begin position="251"/>
        <end position="270"/>
    </location>
</feature>
<dbReference type="GO" id="GO:0042542">
    <property type="term" value="P:response to hydrogen peroxide"/>
    <property type="evidence" value="ECO:0007669"/>
    <property type="project" value="UniProtKB-ARBA"/>
</dbReference>
<sequence>AISIPLAASACDPWKSFFFFITKFTRSIAGHELVFPSSKQGIPLYFLTVEGKKKGGKKMENMWKWEQGTLVSELIQGMQLAKQLRLHLGAPSSSVESRDLLLQKILSSYEKALLILKLSRPTEQPQQNVGGKTCVPESLLTINGSPRSDDLEKDNQDIRDVSKKRKMMPRWTDQVRVSSENLLEGPHDDGYSWRKYGQKDILGAKYPRSYYRCTYRNTQNCWATKQVQRSDEDPILFEVTYRGTHTCANGNPAVPSPEKQHKSNTNGLNNTNYQPLQSQDTLSEFRAGLRVNTEGLDNKEMAPPFSFASTSFGCIKSENHSFSPSGVLDYYNIFGSFSSPFMSPNTPELNYFSVSQMNNFQGVLNTQHSKSDITELVSANTSATNSPIMDLDFSLDQVELDPNFPFDTPGFFS</sequence>
<dbReference type="Pfam" id="PF03106">
    <property type="entry name" value="WRKY"/>
    <property type="match status" value="1"/>
</dbReference>
<dbReference type="PANTHER" id="PTHR32096">
    <property type="entry name" value="WRKY TRANSCRIPTION FACTOR 30-RELATED-RELATED"/>
    <property type="match status" value="1"/>
</dbReference>
<comment type="subcellular location">
    <subcellularLocation>
        <location evidence="1">Nucleus</location>
    </subcellularLocation>
</comment>
<evidence type="ECO:0000256" key="3">
    <source>
        <dbReference type="ARBA" id="ARBA00023125"/>
    </source>
</evidence>
<dbReference type="GO" id="GO:0010193">
    <property type="term" value="P:response to ozone"/>
    <property type="evidence" value="ECO:0007669"/>
    <property type="project" value="UniProtKB-ARBA"/>
</dbReference>
<evidence type="ECO:0000313" key="9">
    <source>
        <dbReference type="EMBL" id="MBA0826427.1"/>
    </source>
</evidence>
<dbReference type="Gene3D" id="2.20.25.80">
    <property type="entry name" value="WRKY domain"/>
    <property type="match status" value="1"/>
</dbReference>
<dbReference type="InterPro" id="IPR003657">
    <property type="entry name" value="WRKY_dom"/>
</dbReference>
<protein>
    <recommendedName>
        <fullName evidence="8">WRKY domain-containing protein</fullName>
    </recommendedName>
</protein>
<dbReference type="GO" id="GO:0000976">
    <property type="term" value="F:transcription cis-regulatory region binding"/>
    <property type="evidence" value="ECO:0007669"/>
    <property type="project" value="TreeGrafter"/>
</dbReference>
<proteinExistence type="inferred from homology"/>
<organism evidence="9 10">
    <name type="scientific">Gossypium armourianum</name>
    <dbReference type="NCBI Taxonomy" id="34283"/>
    <lineage>
        <taxon>Eukaryota</taxon>
        <taxon>Viridiplantae</taxon>
        <taxon>Streptophyta</taxon>
        <taxon>Embryophyta</taxon>
        <taxon>Tracheophyta</taxon>
        <taxon>Spermatophyta</taxon>
        <taxon>Magnoliopsida</taxon>
        <taxon>eudicotyledons</taxon>
        <taxon>Gunneridae</taxon>
        <taxon>Pentapetalae</taxon>
        <taxon>rosids</taxon>
        <taxon>malvids</taxon>
        <taxon>Malvales</taxon>
        <taxon>Malvaceae</taxon>
        <taxon>Malvoideae</taxon>
        <taxon>Gossypium</taxon>
    </lineage>
</organism>
<dbReference type="InterPro" id="IPR044810">
    <property type="entry name" value="WRKY_plant"/>
</dbReference>
<name>A0A7J9IWG2_9ROSI</name>
<dbReference type="GO" id="GO:0005634">
    <property type="term" value="C:nucleus"/>
    <property type="evidence" value="ECO:0007669"/>
    <property type="project" value="UniProtKB-SubCell"/>
</dbReference>
<keyword evidence="10" id="KW-1185">Reference proteome</keyword>
<evidence type="ECO:0000313" key="10">
    <source>
        <dbReference type="Proteomes" id="UP000593575"/>
    </source>
</evidence>
<evidence type="ECO:0000259" key="8">
    <source>
        <dbReference type="PROSITE" id="PS50811"/>
    </source>
</evidence>
<dbReference type="FunFam" id="2.20.25.80:FF:000009">
    <property type="entry name" value="WRKY transcription factor 53"/>
    <property type="match status" value="1"/>
</dbReference>
<feature type="non-terminal residue" evidence="9">
    <location>
        <position position="1"/>
    </location>
</feature>
<dbReference type="EMBL" id="JABFAE010000004">
    <property type="protein sequence ID" value="MBA0826427.1"/>
    <property type="molecule type" value="Genomic_DNA"/>
</dbReference>
<comment type="similarity">
    <text evidence="6">Belongs to the WRKY group III family.</text>
</comment>
<dbReference type="Proteomes" id="UP000593575">
    <property type="component" value="Unassembled WGS sequence"/>
</dbReference>
<feature type="domain" description="WRKY" evidence="8">
    <location>
        <begin position="188"/>
        <end position="245"/>
    </location>
</feature>
<evidence type="ECO:0000256" key="2">
    <source>
        <dbReference type="ARBA" id="ARBA00023015"/>
    </source>
</evidence>
<accession>A0A7J9IWG2</accession>
<dbReference type="GO" id="GO:0009751">
    <property type="term" value="P:response to salicylic acid"/>
    <property type="evidence" value="ECO:0007669"/>
    <property type="project" value="UniProtKB-ARBA"/>
</dbReference>
<reference evidence="9 10" key="1">
    <citation type="journal article" date="2019" name="Genome Biol. Evol.">
        <title>Insights into the evolution of the New World diploid cottons (Gossypium, subgenus Houzingenia) based on genome sequencing.</title>
        <authorList>
            <person name="Grover C.E."/>
            <person name="Arick M.A. 2nd"/>
            <person name="Thrash A."/>
            <person name="Conover J.L."/>
            <person name="Sanders W.S."/>
            <person name="Peterson D.G."/>
            <person name="Frelichowski J.E."/>
            <person name="Scheffler J.A."/>
            <person name="Scheffler B.E."/>
            <person name="Wendel J.F."/>
        </authorList>
    </citation>
    <scope>NUCLEOTIDE SEQUENCE [LARGE SCALE GENOMIC DNA]</scope>
    <source>
        <strain evidence="9">6</strain>
        <tissue evidence="9">Leaf</tissue>
    </source>
</reference>
<dbReference type="SUPFAM" id="SSF118290">
    <property type="entry name" value="WRKY DNA-binding domain"/>
    <property type="match status" value="1"/>
</dbReference>
<dbReference type="InterPro" id="IPR036576">
    <property type="entry name" value="WRKY_dom_sf"/>
</dbReference>
<keyword evidence="4" id="KW-0804">Transcription</keyword>
<evidence type="ECO:0000256" key="6">
    <source>
        <dbReference type="ARBA" id="ARBA00060850"/>
    </source>
</evidence>
<gene>
    <name evidence="9" type="ORF">Goarm_011278</name>
</gene>
<dbReference type="PANTHER" id="PTHR32096:SF36">
    <property type="entry name" value="WRKY TRANSCRIPTION FACTOR 41-RELATED"/>
    <property type="match status" value="1"/>
</dbReference>
<dbReference type="AlphaFoldDB" id="A0A7J9IWG2"/>
<evidence type="ECO:0000256" key="5">
    <source>
        <dbReference type="ARBA" id="ARBA00023242"/>
    </source>
</evidence>
<evidence type="ECO:0000256" key="1">
    <source>
        <dbReference type="ARBA" id="ARBA00004123"/>
    </source>
</evidence>
<evidence type="ECO:0000256" key="7">
    <source>
        <dbReference type="SAM" id="MobiDB-lite"/>
    </source>
</evidence>
<keyword evidence="5" id="KW-0539">Nucleus</keyword>
<comment type="caution">
    <text evidence="9">The sequence shown here is derived from an EMBL/GenBank/DDBJ whole genome shotgun (WGS) entry which is preliminary data.</text>
</comment>
<keyword evidence="2" id="KW-0805">Transcription regulation</keyword>
<dbReference type="GO" id="GO:0010150">
    <property type="term" value="P:leaf senescence"/>
    <property type="evidence" value="ECO:0007669"/>
    <property type="project" value="UniProtKB-ARBA"/>
</dbReference>
<dbReference type="PROSITE" id="PS50811">
    <property type="entry name" value="WRKY"/>
    <property type="match status" value="1"/>
</dbReference>